<reference evidence="2" key="1">
    <citation type="journal article" date="2019" name="Int. J. Syst. Evol. Microbiol.">
        <title>The Global Catalogue of Microorganisms (GCM) 10K type strain sequencing project: providing services to taxonomists for standard genome sequencing and annotation.</title>
        <authorList>
            <consortium name="The Broad Institute Genomics Platform"/>
            <consortium name="The Broad Institute Genome Sequencing Center for Infectious Disease"/>
            <person name="Wu L."/>
            <person name="Ma J."/>
        </authorList>
    </citation>
    <scope>NUCLEOTIDE SEQUENCE [LARGE SCALE GENOMIC DNA]</scope>
    <source>
        <strain evidence="2">CCUG 54527</strain>
    </source>
</reference>
<protein>
    <submittedName>
        <fullName evidence="1">DUF4238 domain-containing protein</fullName>
    </submittedName>
</protein>
<name>A0ABW1L937_9BACL</name>
<organism evidence="1 2">
    <name type="scientific">Paenisporosarcina macmurdoensis</name>
    <dbReference type="NCBI Taxonomy" id="212659"/>
    <lineage>
        <taxon>Bacteria</taxon>
        <taxon>Bacillati</taxon>
        <taxon>Bacillota</taxon>
        <taxon>Bacilli</taxon>
        <taxon>Bacillales</taxon>
        <taxon>Caryophanaceae</taxon>
        <taxon>Paenisporosarcina</taxon>
    </lineage>
</organism>
<keyword evidence="2" id="KW-1185">Reference proteome</keyword>
<dbReference type="Pfam" id="PF14022">
    <property type="entry name" value="DUF4238"/>
    <property type="match status" value="1"/>
</dbReference>
<dbReference type="InterPro" id="IPR025332">
    <property type="entry name" value="DUF4238"/>
</dbReference>
<evidence type="ECO:0000313" key="1">
    <source>
        <dbReference type="EMBL" id="MFC6040471.1"/>
    </source>
</evidence>
<comment type="caution">
    <text evidence="1">The sequence shown here is derived from an EMBL/GenBank/DDBJ whole genome shotgun (WGS) entry which is preliminary data.</text>
</comment>
<gene>
    <name evidence="1" type="ORF">ACFPYN_13670</name>
</gene>
<dbReference type="EMBL" id="JBHSRI010000024">
    <property type="protein sequence ID" value="MFC6040471.1"/>
    <property type="molecule type" value="Genomic_DNA"/>
</dbReference>
<evidence type="ECO:0000313" key="2">
    <source>
        <dbReference type="Proteomes" id="UP001596170"/>
    </source>
</evidence>
<dbReference type="RefSeq" id="WP_377734962.1">
    <property type="nucleotide sequence ID" value="NZ_JBHSRI010000024.1"/>
</dbReference>
<dbReference type="Proteomes" id="UP001596170">
    <property type="component" value="Unassembled WGS sequence"/>
</dbReference>
<accession>A0ABW1L937</accession>
<proteinExistence type="predicted"/>
<sequence>MPKYYLKNFAIKNGKRGKKRKYFINVYDNVSGHSFFGAIDTIAYEDYYYEAPDNPQMYKDGKPVLSVNEVEDFLGKLESLIAPRLDKLITLLDSSPETISTFLNSEENRMWIGLHYLLQFYRTKNWKQHSSSLEKENLKQILLYKEFYHGWNEARYRKNLEILNEFSTEKASWKQIIKLLDLEDLNRDLNQIGNYVWSIGENNSKINIVTSDCPIILFDYFPDDSKTYYCSYLPLSPRYCLIIYHEYFITSQLKHLNSKMMSLNETEVKKFNSLLKDKCSKFLFSQQPISKDHFQ</sequence>